<sequence length="98" mass="11355">MALGAVREDERDGYPRHLETFAERHRARLQEMLRAYGPGSTPASHGRYTLVGQPESLIICERMETAPFRLRSQWNKALDNVLLDDLEYAWGPRTRLSR</sequence>
<organism evidence="1 2">
    <name type="scientific">Streptomyces jumonjinensis</name>
    <dbReference type="NCBI Taxonomy" id="1945"/>
    <lineage>
        <taxon>Bacteria</taxon>
        <taxon>Bacillati</taxon>
        <taxon>Actinomycetota</taxon>
        <taxon>Actinomycetes</taxon>
        <taxon>Kitasatosporales</taxon>
        <taxon>Streptomycetaceae</taxon>
        <taxon>Streptomyces</taxon>
    </lineage>
</organism>
<dbReference type="Proteomes" id="UP000419138">
    <property type="component" value="Unassembled WGS sequence"/>
</dbReference>
<dbReference type="RefSeq" id="WP_153526420.1">
    <property type="nucleotide sequence ID" value="NZ_JBEPDZ010000031.1"/>
</dbReference>
<accession>A0A646KSU6</accession>
<evidence type="ECO:0000313" key="1">
    <source>
        <dbReference type="EMBL" id="MQT05160.1"/>
    </source>
</evidence>
<protein>
    <submittedName>
        <fullName evidence="1">Uncharacterized protein</fullName>
    </submittedName>
</protein>
<reference evidence="1 2" key="1">
    <citation type="submission" date="2019-05" db="EMBL/GenBank/DDBJ databases">
        <title>Comparative genomics and metabolomics analyses of clavulanic acid producing Streptomyces species provides insight into specialized metabolism and evolution of beta-lactam biosynthetic gene clusters.</title>
        <authorList>
            <person name="Moore M.A."/>
            <person name="Cruz-Morales P."/>
            <person name="Barona Gomez F."/>
            <person name="Kapil T."/>
        </authorList>
    </citation>
    <scope>NUCLEOTIDE SEQUENCE [LARGE SCALE GENOMIC DNA]</scope>
    <source>
        <strain evidence="1 2">NRRL 5741</strain>
    </source>
</reference>
<proteinExistence type="predicted"/>
<comment type="caution">
    <text evidence="1">The sequence shown here is derived from an EMBL/GenBank/DDBJ whole genome shotgun (WGS) entry which is preliminary data.</text>
</comment>
<dbReference type="AlphaFoldDB" id="A0A646KSU6"/>
<dbReference type="OrthoDB" id="9801824at2"/>
<gene>
    <name evidence="1" type="ORF">FF041_35080</name>
</gene>
<keyword evidence="2" id="KW-1185">Reference proteome</keyword>
<dbReference type="EMBL" id="VCLA01000199">
    <property type="protein sequence ID" value="MQT05160.1"/>
    <property type="molecule type" value="Genomic_DNA"/>
</dbReference>
<name>A0A646KSU6_STRJU</name>
<evidence type="ECO:0000313" key="2">
    <source>
        <dbReference type="Proteomes" id="UP000419138"/>
    </source>
</evidence>